<dbReference type="Pfam" id="PF06468">
    <property type="entry name" value="Spond_N"/>
    <property type="match status" value="1"/>
</dbReference>
<dbReference type="InterPro" id="IPR038678">
    <property type="entry name" value="Spondin_N_sf"/>
</dbReference>
<evidence type="ECO:0000256" key="1">
    <source>
        <dbReference type="SAM" id="MobiDB-lite"/>
    </source>
</evidence>
<organism evidence="3 4">
    <name type="scientific">Pseudoalteromonas rubra</name>
    <dbReference type="NCBI Taxonomy" id="43658"/>
    <lineage>
        <taxon>Bacteria</taxon>
        <taxon>Pseudomonadati</taxon>
        <taxon>Pseudomonadota</taxon>
        <taxon>Gammaproteobacteria</taxon>
        <taxon>Alteromonadales</taxon>
        <taxon>Pseudoalteromonadaceae</taxon>
        <taxon>Pseudoalteromonas</taxon>
    </lineage>
</organism>
<reference evidence="3 4" key="1">
    <citation type="journal article" date="2012" name="J. Bacteriol.">
        <title>Genome sequence of the cycloprodigiosin-producing bacterial strain Pseudoalteromonas rubra ATCC 29570(T).</title>
        <authorList>
            <person name="Xie B.B."/>
            <person name="Shu Y.L."/>
            <person name="Qin Q.L."/>
            <person name="Rong J.C."/>
            <person name="Zhang X.Y."/>
            <person name="Chen X.L."/>
            <person name="Zhou B.C."/>
            <person name="Zhang Y.Z."/>
        </authorList>
    </citation>
    <scope>NUCLEOTIDE SEQUENCE [LARGE SCALE GENOMIC DNA]</scope>
    <source>
        <strain evidence="3 4">DSM 6842</strain>
    </source>
</reference>
<protein>
    <recommendedName>
        <fullName evidence="2">Spondin domain-containing protein</fullName>
    </recommendedName>
</protein>
<accession>A0A8T0CB61</accession>
<feature type="region of interest" description="Disordered" evidence="1">
    <location>
        <begin position="54"/>
        <end position="104"/>
    </location>
</feature>
<dbReference type="InterPro" id="IPR051418">
    <property type="entry name" value="Spondin/Thrombospondin_T1"/>
</dbReference>
<dbReference type="GO" id="GO:0031012">
    <property type="term" value="C:extracellular matrix"/>
    <property type="evidence" value="ECO:0007669"/>
    <property type="project" value="TreeGrafter"/>
</dbReference>
<evidence type="ECO:0000313" key="4">
    <source>
        <dbReference type="Proteomes" id="UP000016480"/>
    </source>
</evidence>
<proteinExistence type="predicted"/>
<sequence>MHIFYSPHEIDQTVFRSCYQTLTHTHEADMSTANTSLCALILFTLTACGGGGGGDTTQTNVSNNTSTETSTDTSNDTTTNTSDNNAGNSGDNTSTDTSTDTTDTVQAEDTVTYQLTFTRTWEADNFPTNFPGNSHFSPLVGLTHNADGFIFKPDTSASAGMVSMAETGSKFQLKEEISAIQNAGNSNYLIDESGVSGSAKSVTFTFEASQAFSLLSVVSMVAPSPDWFIGLESLPLFTDNQWLESQTIQLKVYDAGSDSGTRFGSANQATNPADPIMLLTSDPADSDFSAGVHSDSGAYIGMIEIKLMQ</sequence>
<dbReference type="GO" id="GO:0007155">
    <property type="term" value="P:cell adhesion"/>
    <property type="evidence" value="ECO:0007669"/>
    <property type="project" value="TreeGrafter"/>
</dbReference>
<dbReference type="AlphaFoldDB" id="A0A8T0CB61"/>
<feature type="domain" description="Spondin" evidence="2">
    <location>
        <begin position="101"/>
        <end position="287"/>
    </location>
</feature>
<dbReference type="PANTHER" id="PTHR11311:SF15">
    <property type="entry name" value="SPONDIN-2"/>
    <property type="match status" value="1"/>
</dbReference>
<comment type="caution">
    <text evidence="3">The sequence shown here is derived from an EMBL/GenBank/DDBJ whole genome shotgun (WGS) entry which is preliminary data.</text>
</comment>
<dbReference type="PANTHER" id="PTHR11311">
    <property type="entry name" value="SPONDIN"/>
    <property type="match status" value="1"/>
</dbReference>
<dbReference type="EMBL" id="AHCD03000027">
    <property type="protein sequence ID" value="KAF7787926.1"/>
    <property type="molecule type" value="Genomic_DNA"/>
</dbReference>
<evidence type="ECO:0000259" key="2">
    <source>
        <dbReference type="PROSITE" id="PS51020"/>
    </source>
</evidence>
<gene>
    <name evidence="3" type="ORF">PRUB_a2453</name>
</gene>
<dbReference type="InterPro" id="IPR009465">
    <property type="entry name" value="Spondin_N"/>
</dbReference>
<dbReference type="NCBIfam" id="NF038123">
    <property type="entry name" value="NF038123_dom"/>
    <property type="match status" value="1"/>
</dbReference>
<evidence type="ECO:0000313" key="3">
    <source>
        <dbReference type="EMBL" id="KAF7787926.1"/>
    </source>
</evidence>
<name>A0A8T0CB61_9GAMM</name>
<feature type="compositionally biased region" description="Low complexity" evidence="1">
    <location>
        <begin position="56"/>
        <end position="104"/>
    </location>
</feature>
<dbReference type="Proteomes" id="UP000016480">
    <property type="component" value="Unassembled WGS sequence"/>
</dbReference>
<dbReference type="Gene3D" id="2.60.40.2130">
    <property type="entry name" value="F-spondin domain"/>
    <property type="match status" value="1"/>
</dbReference>
<dbReference type="PROSITE" id="PS51020">
    <property type="entry name" value="SPONDIN"/>
    <property type="match status" value="1"/>
</dbReference>